<dbReference type="AlphaFoldDB" id="A0A1W5D583"/>
<feature type="transmembrane region" description="Helical" evidence="1">
    <location>
        <begin position="392"/>
        <end position="417"/>
    </location>
</feature>
<keyword evidence="1" id="KW-1133">Transmembrane helix</keyword>
<feature type="transmembrane region" description="Helical" evidence="1">
    <location>
        <begin position="348"/>
        <end position="372"/>
    </location>
</feature>
<evidence type="ECO:0000256" key="1">
    <source>
        <dbReference type="SAM" id="Phobius"/>
    </source>
</evidence>
<proteinExistence type="predicted"/>
<accession>A0A1W5D583</accession>
<dbReference type="InterPro" id="IPR026749">
    <property type="entry name" value="Tmem135"/>
</dbReference>
<name>A0A1W5D583_9LECA</name>
<sequence length="571" mass="63461">MASSDPYPSPPPTPTKVDPVLLNALRYTISAKEYKTLHQYLITHSPPPIRRRAPQPPRYDAIIRSRDDYNPATIRASLRVFAATLAGLKAWDFFTTHILARGRTPRTKSKTPVLRSPHFRLSLSLSVILLLHRLLHRFFTRLRSNLLTKDAAPFRRRNPRISRTLTSRIAPAIGASLAGFALGVYPGDQLRITIAIYVVTRAAEYLYNLLEDNGWFKNKPWWWGSWMLMPLATGQLLHAFVFDRACFPKGYGDFILGNTPNYIQHRPLRYPSNLPWPTTADIVDNLAEISKLNWPPFVSPILFPDTPTTLPSTLLTIAPVTSPAHPSIQSLSCALLHPSDPSCLRTYITFYLTAFPALAKFFTLILGVFALPQYKKFLALPLTALNGLANRVLRMTMSVTGAIGTAWGSICLFQYLLPRTLLPTQRWFWGGPRIPQRCTSLKIFATILIMQDIPRVSWRPACNDRSAQSVSAAGSLDAGTMAPIIKRLAEVVKEVAGLLAMLDAGDEDEIRGFLGALGGSMQVFDEHLAGLRRALSAARAQRTVCATCEAIAAGRGWLASWGKPGEAEIWV</sequence>
<dbReference type="Proteomes" id="UP000192927">
    <property type="component" value="Unassembled WGS sequence"/>
</dbReference>
<dbReference type="PANTHER" id="PTHR12459">
    <property type="entry name" value="TRANSMEMBRANE PROTEIN 135-RELATED"/>
    <property type="match status" value="1"/>
</dbReference>
<keyword evidence="3" id="KW-1185">Reference proteome</keyword>
<feature type="transmembrane region" description="Helical" evidence="1">
    <location>
        <begin position="221"/>
        <end position="242"/>
    </location>
</feature>
<dbReference type="EMBL" id="FWEW01002281">
    <property type="protein sequence ID" value="SLM38160.1"/>
    <property type="molecule type" value="Genomic_DNA"/>
</dbReference>
<evidence type="ECO:0000313" key="2">
    <source>
        <dbReference type="EMBL" id="SLM38160.1"/>
    </source>
</evidence>
<feature type="transmembrane region" description="Helical" evidence="1">
    <location>
        <begin position="165"/>
        <end position="185"/>
    </location>
</feature>
<keyword evidence="1" id="KW-0812">Transmembrane</keyword>
<protein>
    <submittedName>
        <fullName evidence="2">Uncharacterized protein</fullName>
    </submittedName>
</protein>
<reference evidence="3" key="1">
    <citation type="submission" date="2017-03" db="EMBL/GenBank/DDBJ databases">
        <authorList>
            <person name="Sharma R."/>
            <person name="Thines M."/>
        </authorList>
    </citation>
    <scope>NUCLEOTIDE SEQUENCE [LARGE SCALE GENOMIC DNA]</scope>
</reference>
<dbReference type="PANTHER" id="PTHR12459:SF19">
    <property type="entry name" value="TRANSMEMBRANE PROTEIN 135 N-TERMINAL DOMAIN-CONTAINING PROTEIN"/>
    <property type="match status" value="1"/>
</dbReference>
<evidence type="ECO:0000313" key="3">
    <source>
        <dbReference type="Proteomes" id="UP000192927"/>
    </source>
</evidence>
<keyword evidence="1" id="KW-0472">Membrane</keyword>
<organism evidence="2 3">
    <name type="scientific">Lasallia pustulata</name>
    <dbReference type="NCBI Taxonomy" id="136370"/>
    <lineage>
        <taxon>Eukaryota</taxon>
        <taxon>Fungi</taxon>
        <taxon>Dikarya</taxon>
        <taxon>Ascomycota</taxon>
        <taxon>Pezizomycotina</taxon>
        <taxon>Lecanoromycetes</taxon>
        <taxon>OSLEUM clade</taxon>
        <taxon>Umbilicariomycetidae</taxon>
        <taxon>Umbilicariales</taxon>
        <taxon>Umbilicariaceae</taxon>
        <taxon>Lasallia</taxon>
    </lineage>
</organism>